<reference evidence="1 2" key="1">
    <citation type="submission" date="2020-01" db="EMBL/GenBank/DDBJ databases">
        <title>Investigation of new actinobacteria for the biodesulphurisation of diesel fuel.</title>
        <authorList>
            <person name="Athi Narayanan S.M."/>
        </authorList>
    </citation>
    <scope>NUCLEOTIDE SEQUENCE [LARGE SCALE GENOMIC DNA]</scope>
    <source>
        <strain evidence="1 2">213E</strain>
    </source>
</reference>
<comment type="caution">
    <text evidence="1">The sequence shown here is derived from an EMBL/GenBank/DDBJ whole genome shotgun (WGS) entry which is preliminary data.</text>
</comment>
<sequence length="253" mass="27927">MQDHFVDVVLGRAVQRVGAPTDLQFTQRQLYYEVCRTLLPVHRLPRKPAFTVPAPVSYRRFCTWLERSDDVPGLLHPRPARAGGIGCHTPEPDLYAYGLPRILCCQSQGIAEMLRANGLPMESACLVVGVDELPLSDGIIRMLGNVDDGPARVYVLHDDSPTGAELPGRIRELASLPDSVQVVPIGLRRGQSAPLHLTRTGFGMGSDVEVAAVAPAMLLRSVHRLVREMHRHHESLVDIRGARSTGFLTWPQR</sequence>
<organism evidence="1 2">
    <name type="scientific">Gordonia desulfuricans</name>
    <dbReference type="NCBI Taxonomy" id="89051"/>
    <lineage>
        <taxon>Bacteria</taxon>
        <taxon>Bacillati</taxon>
        <taxon>Actinomycetota</taxon>
        <taxon>Actinomycetes</taxon>
        <taxon>Mycobacteriales</taxon>
        <taxon>Gordoniaceae</taxon>
        <taxon>Gordonia</taxon>
    </lineage>
</organism>
<evidence type="ECO:0000313" key="1">
    <source>
        <dbReference type="EMBL" id="NDK91248.1"/>
    </source>
</evidence>
<keyword evidence="2" id="KW-1185">Reference proteome</keyword>
<accession>A0A7K3LSL6</accession>
<evidence type="ECO:0000313" key="2">
    <source>
        <dbReference type="Proteomes" id="UP000466307"/>
    </source>
</evidence>
<dbReference type="AlphaFoldDB" id="A0A7K3LSL6"/>
<gene>
    <name evidence="1" type="ORF">GYA93_16910</name>
</gene>
<dbReference type="EMBL" id="JAADZU010000061">
    <property type="protein sequence ID" value="NDK91248.1"/>
    <property type="molecule type" value="Genomic_DNA"/>
</dbReference>
<name>A0A7K3LSL6_9ACTN</name>
<proteinExistence type="predicted"/>
<protein>
    <submittedName>
        <fullName evidence="1">Uncharacterized protein</fullName>
    </submittedName>
</protein>
<dbReference type="Proteomes" id="UP000466307">
    <property type="component" value="Unassembled WGS sequence"/>
</dbReference>